<gene>
    <name evidence="20" type="primary">yidC</name>
    <name evidence="20" type="ORF">ACFSCY_27075</name>
</gene>
<evidence type="ECO:0000256" key="17">
    <source>
        <dbReference type="SAM" id="MobiDB-lite"/>
    </source>
</evidence>
<feature type="domain" description="Membrane insertase YidC/Oxa/ALB C-terminal" evidence="19">
    <location>
        <begin position="35"/>
        <end position="263"/>
    </location>
</feature>
<evidence type="ECO:0000256" key="2">
    <source>
        <dbReference type="ARBA" id="ARBA00010527"/>
    </source>
</evidence>
<keyword evidence="21" id="KW-1185">Reference proteome</keyword>
<dbReference type="CDD" id="cd20070">
    <property type="entry name" value="5TM_YidC_Alb3"/>
    <property type="match status" value="1"/>
</dbReference>
<dbReference type="RefSeq" id="WP_343983346.1">
    <property type="nucleotide sequence ID" value="NZ_BAAAJG010000016.1"/>
</dbReference>
<keyword evidence="9 18" id="KW-0472">Membrane</keyword>
<evidence type="ECO:0000256" key="4">
    <source>
        <dbReference type="ARBA" id="ARBA00022448"/>
    </source>
</evidence>
<keyword evidence="7" id="KW-0653">Protein transport</keyword>
<feature type="compositionally biased region" description="Basic residues" evidence="17">
    <location>
        <begin position="300"/>
        <end position="316"/>
    </location>
</feature>
<dbReference type="InterPro" id="IPR028055">
    <property type="entry name" value="YidC/Oxa/ALB_C"/>
</dbReference>
<name>A0ABW4FRQ2_9PSEU</name>
<evidence type="ECO:0000256" key="9">
    <source>
        <dbReference type="ARBA" id="ARBA00023136"/>
    </source>
</evidence>
<evidence type="ECO:0000256" key="5">
    <source>
        <dbReference type="ARBA" id="ARBA00022475"/>
    </source>
</evidence>
<evidence type="ECO:0000256" key="6">
    <source>
        <dbReference type="ARBA" id="ARBA00022692"/>
    </source>
</evidence>
<dbReference type="PANTHER" id="PTHR12428:SF65">
    <property type="entry name" value="CYTOCHROME C OXIDASE ASSEMBLY PROTEIN COX18, MITOCHONDRIAL"/>
    <property type="match status" value="1"/>
</dbReference>
<dbReference type="NCBIfam" id="TIGR03592">
    <property type="entry name" value="yidC_oxa1_cterm"/>
    <property type="match status" value="1"/>
</dbReference>
<feature type="region of interest" description="Disordered" evidence="17">
    <location>
        <begin position="293"/>
        <end position="316"/>
    </location>
</feature>
<comment type="function">
    <text evidence="11">Required for the insertion and/or proper folding and/or complex formation of integral membrane proteins into the membrane. Involved in integration of membrane proteins that insert both dependently and independently of the Sec translocase complex, as well as at least some lipoproteins. Aids folding of multispanning membrane proteins.</text>
</comment>
<reference evidence="21" key="1">
    <citation type="journal article" date="2019" name="Int. J. Syst. Evol. Microbiol.">
        <title>The Global Catalogue of Microorganisms (GCM) 10K type strain sequencing project: providing services to taxonomists for standard genome sequencing and annotation.</title>
        <authorList>
            <consortium name="The Broad Institute Genomics Platform"/>
            <consortium name="The Broad Institute Genome Sequencing Center for Infectious Disease"/>
            <person name="Wu L."/>
            <person name="Ma J."/>
        </authorList>
    </citation>
    <scope>NUCLEOTIDE SEQUENCE [LARGE SCALE GENOMIC DNA]</scope>
    <source>
        <strain evidence="21">JCM 12165</strain>
    </source>
</reference>
<dbReference type="InterPro" id="IPR047196">
    <property type="entry name" value="YidC_ALB_C"/>
</dbReference>
<feature type="transmembrane region" description="Helical" evidence="18">
    <location>
        <begin position="33"/>
        <end position="55"/>
    </location>
</feature>
<dbReference type="Pfam" id="PF02096">
    <property type="entry name" value="60KD_IMP"/>
    <property type="match status" value="1"/>
</dbReference>
<evidence type="ECO:0000256" key="13">
    <source>
        <dbReference type="ARBA" id="ARBA00031538"/>
    </source>
</evidence>
<evidence type="ECO:0000256" key="10">
    <source>
        <dbReference type="ARBA" id="ARBA00023186"/>
    </source>
</evidence>
<evidence type="ECO:0000256" key="11">
    <source>
        <dbReference type="ARBA" id="ARBA00025034"/>
    </source>
</evidence>
<evidence type="ECO:0000256" key="16">
    <source>
        <dbReference type="RuleBase" id="RU003945"/>
    </source>
</evidence>
<evidence type="ECO:0000256" key="1">
    <source>
        <dbReference type="ARBA" id="ARBA00004651"/>
    </source>
</evidence>
<keyword evidence="8 18" id="KW-1133">Transmembrane helix</keyword>
<evidence type="ECO:0000256" key="15">
    <source>
        <dbReference type="ARBA" id="ARBA00033342"/>
    </source>
</evidence>
<feature type="transmembrane region" description="Helical" evidence="18">
    <location>
        <begin position="224"/>
        <end position="248"/>
    </location>
</feature>
<evidence type="ECO:0000256" key="7">
    <source>
        <dbReference type="ARBA" id="ARBA00022927"/>
    </source>
</evidence>
<evidence type="ECO:0000256" key="12">
    <source>
        <dbReference type="ARBA" id="ARBA00026028"/>
    </source>
</evidence>
<comment type="subcellular location">
    <subcellularLocation>
        <location evidence="1">Cell membrane</location>
        <topology evidence="1">Multi-pass membrane protein</topology>
    </subcellularLocation>
    <subcellularLocation>
        <location evidence="16">Membrane</location>
        <topology evidence="16">Multi-pass membrane protein</topology>
    </subcellularLocation>
</comment>
<dbReference type="Proteomes" id="UP001597145">
    <property type="component" value="Unassembled WGS sequence"/>
</dbReference>
<keyword evidence="4" id="KW-0813">Transport</keyword>
<keyword evidence="6 16" id="KW-0812">Transmembrane</keyword>
<comment type="similarity">
    <text evidence="2">Belongs to the OXA1/ALB3/YidC family. Type 1 subfamily.</text>
</comment>
<evidence type="ECO:0000256" key="14">
    <source>
        <dbReference type="ARBA" id="ARBA00033245"/>
    </source>
</evidence>
<evidence type="ECO:0000259" key="19">
    <source>
        <dbReference type="Pfam" id="PF02096"/>
    </source>
</evidence>
<dbReference type="PANTHER" id="PTHR12428">
    <property type="entry name" value="OXA1"/>
    <property type="match status" value="1"/>
</dbReference>
<dbReference type="InterPro" id="IPR001708">
    <property type="entry name" value="YidC/ALB3/OXA1/COX18"/>
</dbReference>
<dbReference type="EMBL" id="JBHUCP010000023">
    <property type="protein sequence ID" value="MFD1533093.1"/>
    <property type="molecule type" value="Genomic_DNA"/>
</dbReference>
<evidence type="ECO:0000256" key="18">
    <source>
        <dbReference type="SAM" id="Phobius"/>
    </source>
</evidence>
<sequence>MSSLVDPVYFAVSGVMWCWHQLFGLLLGPASGAAWALSVVFLVLTLRALLIRPFLAQLRSGRAMQAIAPQVAELRKRHADDPKRLLEETRALQSAHGVSALGGCLPALVQLPVFLGLLHVLTSFNRRGLTLAQNGTIANYAFTPDDVRSFLEAHLFGVPLSSYLTMPQGLLDAFGAHVDRWEVALVVVPLTLLAAVATHFSARHSVRQQPADGPAASIMRWTPWIFPAGVLVSGVLFPFPIAILLYLLTNSTWTLGQQWLVHRSAPQPLARPASEPPPEPLPEPAEAALVAVRERGDAARRRRRHPSGHRPSRRRR</sequence>
<accession>A0ABW4FRQ2</accession>
<feature type="transmembrane region" description="Helical" evidence="18">
    <location>
        <begin position="183"/>
        <end position="202"/>
    </location>
</feature>
<protein>
    <recommendedName>
        <fullName evidence="3">Membrane protein insertase YidC</fullName>
    </recommendedName>
    <alternativeName>
        <fullName evidence="15">Foldase YidC</fullName>
    </alternativeName>
    <alternativeName>
        <fullName evidence="14">Membrane integrase YidC</fullName>
    </alternativeName>
    <alternativeName>
        <fullName evidence="13">Membrane protein YidC</fullName>
    </alternativeName>
</protein>
<evidence type="ECO:0000256" key="3">
    <source>
        <dbReference type="ARBA" id="ARBA00015325"/>
    </source>
</evidence>
<proteinExistence type="inferred from homology"/>
<evidence type="ECO:0000256" key="8">
    <source>
        <dbReference type="ARBA" id="ARBA00022989"/>
    </source>
</evidence>
<comment type="subunit">
    <text evidence="12">Interacts with the Sec translocase complex via SecD. Specifically interacts with transmembrane segments of nascent integral membrane proteins during membrane integration.</text>
</comment>
<keyword evidence="5" id="KW-1003">Cell membrane</keyword>
<comment type="caution">
    <text evidence="20">The sequence shown here is derived from an EMBL/GenBank/DDBJ whole genome shotgun (WGS) entry which is preliminary data.</text>
</comment>
<evidence type="ECO:0000313" key="21">
    <source>
        <dbReference type="Proteomes" id="UP001597145"/>
    </source>
</evidence>
<evidence type="ECO:0000313" key="20">
    <source>
        <dbReference type="EMBL" id="MFD1533093.1"/>
    </source>
</evidence>
<keyword evidence="10" id="KW-0143">Chaperone</keyword>
<organism evidence="20 21">
    <name type="scientific">Pseudonocardia aurantiaca</name>
    <dbReference type="NCBI Taxonomy" id="75290"/>
    <lineage>
        <taxon>Bacteria</taxon>
        <taxon>Bacillati</taxon>
        <taxon>Actinomycetota</taxon>
        <taxon>Actinomycetes</taxon>
        <taxon>Pseudonocardiales</taxon>
        <taxon>Pseudonocardiaceae</taxon>
        <taxon>Pseudonocardia</taxon>
    </lineage>
</organism>
<dbReference type="NCBIfam" id="NF002899">
    <property type="entry name" value="PRK03449.1"/>
    <property type="match status" value="1"/>
</dbReference>